<dbReference type="Proteomes" id="UP001054945">
    <property type="component" value="Unassembled WGS sequence"/>
</dbReference>
<dbReference type="AlphaFoldDB" id="A0AAV4WH47"/>
<name>A0AAV4WH47_CAEEX</name>
<dbReference type="EMBL" id="BPLR01016219">
    <property type="protein sequence ID" value="GIY82191.1"/>
    <property type="molecule type" value="Genomic_DNA"/>
</dbReference>
<proteinExistence type="predicted"/>
<sequence length="91" mass="10111">MEEQGAVTSGPFLVGNLKTASKIRLVEVGFAVAMETMAQISLLNFILDSIISFLRQMSSDIVTDLTVQILNCRTDFKELGMEKSSMLFEFI</sequence>
<evidence type="ECO:0000313" key="2">
    <source>
        <dbReference type="Proteomes" id="UP001054945"/>
    </source>
</evidence>
<protein>
    <submittedName>
        <fullName evidence="1">Uncharacterized protein</fullName>
    </submittedName>
</protein>
<gene>
    <name evidence="1" type="ORF">CEXT_670151</name>
</gene>
<organism evidence="1 2">
    <name type="scientific">Caerostris extrusa</name>
    <name type="common">Bark spider</name>
    <name type="synonym">Caerostris bankana</name>
    <dbReference type="NCBI Taxonomy" id="172846"/>
    <lineage>
        <taxon>Eukaryota</taxon>
        <taxon>Metazoa</taxon>
        <taxon>Ecdysozoa</taxon>
        <taxon>Arthropoda</taxon>
        <taxon>Chelicerata</taxon>
        <taxon>Arachnida</taxon>
        <taxon>Araneae</taxon>
        <taxon>Araneomorphae</taxon>
        <taxon>Entelegynae</taxon>
        <taxon>Araneoidea</taxon>
        <taxon>Araneidae</taxon>
        <taxon>Caerostris</taxon>
    </lineage>
</organism>
<comment type="caution">
    <text evidence="1">The sequence shown here is derived from an EMBL/GenBank/DDBJ whole genome shotgun (WGS) entry which is preliminary data.</text>
</comment>
<keyword evidence="2" id="KW-1185">Reference proteome</keyword>
<accession>A0AAV4WH47</accession>
<reference evidence="1 2" key="1">
    <citation type="submission" date="2021-06" db="EMBL/GenBank/DDBJ databases">
        <title>Caerostris extrusa draft genome.</title>
        <authorList>
            <person name="Kono N."/>
            <person name="Arakawa K."/>
        </authorList>
    </citation>
    <scope>NUCLEOTIDE SEQUENCE [LARGE SCALE GENOMIC DNA]</scope>
</reference>
<evidence type="ECO:0000313" key="1">
    <source>
        <dbReference type="EMBL" id="GIY82191.1"/>
    </source>
</evidence>